<accession>A0A926DMN7</accession>
<dbReference type="Proteomes" id="UP000611762">
    <property type="component" value="Unassembled WGS sequence"/>
</dbReference>
<name>A0A926DMN7_9FIRM</name>
<comment type="caution">
    <text evidence="1">The sequence shown here is derived from an EMBL/GenBank/DDBJ whole genome shotgun (WGS) entry which is preliminary data.</text>
</comment>
<sequence length="147" mass="16522">MVQSTKKFLELLRRKKLKVTLTENYAGKADAITLGFNGKHLQPINIAIFMYTNGFEASVQCGIEKIQEGKAVECLKVLNELNRRYKWARFSLDPTRVVICEIDVPATSETVPEITFQMLASMIRTADEAYVSVQPFEDASNTVTDGI</sequence>
<evidence type="ECO:0000313" key="2">
    <source>
        <dbReference type="Proteomes" id="UP000611762"/>
    </source>
</evidence>
<evidence type="ECO:0000313" key="1">
    <source>
        <dbReference type="EMBL" id="MBC8541126.1"/>
    </source>
</evidence>
<dbReference type="AlphaFoldDB" id="A0A926DMN7"/>
<dbReference type="RefSeq" id="WP_249313003.1">
    <property type="nucleotide sequence ID" value="NZ_JACRSU010000003.1"/>
</dbReference>
<keyword evidence="2" id="KW-1185">Reference proteome</keyword>
<proteinExistence type="predicted"/>
<dbReference type="EMBL" id="JACRSU010000003">
    <property type="protein sequence ID" value="MBC8541126.1"/>
    <property type="molecule type" value="Genomic_DNA"/>
</dbReference>
<reference evidence="1" key="1">
    <citation type="submission" date="2020-08" db="EMBL/GenBank/DDBJ databases">
        <title>Genome public.</title>
        <authorList>
            <person name="Liu C."/>
            <person name="Sun Q."/>
        </authorList>
    </citation>
    <scope>NUCLEOTIDE SEQUENCE</scope>
    <source>
        <strain evidence="1">H8</strain>
    </source>
</reference>
<evidence type="ECO:0008006" key="3">
    <source>
        <dbReference type="Google" id="ProtNLM"/>
    </source>
</evidence>
<gene>
    <name evidence="1" type="ORF">H8698_09090</name>
</gene>
<protein>
    <recommendedName>
        <fullName evidence="3">YbjN domain-containing protein</fullName>
    </recommendedName>
</protein>
<organism evidence="1 2">
    <name type="scientific">Congzhengia minquanensis</name>
    <dbReference type="NCBI Taxonomy" id="2763657"/>
    <lineage>
        <taxon>Bacteria</taxon>
        <taxon>Bacillati</taxon>
        <taxon>Bacillota</taxon>
        <taxon>Clostridia</taxon>
        <taxon>Eubacteriales</taxon>
        <taxon>Oscillospiraceae</taxon>
        <taxon>Congzhengia</taxon>
    </lineage>
</organism>